<dbReference type="RefSeq" id="WP_171833893.1">
    <property type="nucleotide sequence ID" value="NZ_CP053709.1"/>
</dbReference>
<keyword evidence="4" id="KW-0614">Plasmid</keyword>
<dbReference type="Pfam" id="PF01464">
    <property type="entry name" value="SLT"/>
    <property type="match status" value="1"/>
</dbReference>
<geneLocation type="plasmid" evidence="4 5">
    <name>unnamed1</name>
</geneLocation>
<keyword evidence="5" id="KW-1185">Reference proteome</keyword>
<dbReference type="EMBL" id="CP053709">
    <property type="protein sequence ID" value="QKE93131.1"/>
    <property type="molecule type" value="Genomic_DNA"/>
</dbReference>
<feature type="chain" id="PRO_5026890154" evidence="2">
    <location>
        <begin position="21"/>
        <end position="171"/>
    </location>
</feature>
<reference evidence="4 5" key="1">
    <citation type="journal article" date="2014" name="World J. Microbiol. Biotechnol.">
        <title>Biodiversity and physiological characteristics of Antarctic and Arctic lichens-associated bacteria.</title>
        <authorList>
            <person name="Lee Y.M."/>
            <person name="Kim E.H."/>
            <person name="Lee H.K."/>
            <person name="Hong S.G."/>
        </authorList>
    </citation>
    <scope>NUCLEOTIDE SEQUENCE [LARGE SCALE GENOMIC DNA]</scope>
    <source>
        <strain evidence="4 5">PAMC 26569</strain>
        <plasmid evidence="4">unnamed1</plasmid>
    </source>
</reference>
<dbReference type="AlphaFoldDB" id="A0A6M8HYH0"/>
<evidence type="ECO:0000256" key="2">
    <source>
        <dbReference type="SAM" id="SignalP"/>
    </source>
</evidence>
<comment type="similarity">
    <text evidence="1">Belongs to the virb1 family.</text>
</comment>
<accession>A0A6M8HYH0</accession>
<dbReference type="CDD" id="cd13400">
    <property type="entry name" value="LT_IagB-like"/>
    <property type="match status" value="1"/>
</dbReference>
<proteinExistence type="inferred from homology"/>
<evidence type="ECO:0000313" key="5">
    <source>
        <dbReference type="Proteomes" id="UP000500767"/>
    </source>
</evidence>
<dbReference type="SUPFAM" id="SSF53955">
    <property type="entry name" value="Lysozyme-like"/>
    <property type="match status" value="1"/>
</dbReference>
<protein>
    <submittedName>
        <fullName evidence="4">Lytic transglycosylase domain-containing protein</fullName>
    </submittedName>
</protein>
<organism evidence="4 5">
    <name type="scientific">Lichenicola cladoniae</name>
    <dbReference type="NCBI Taxonomy" id="1484109"/>
    <lineage>
        <taxon>Bacteria</taxon>
        <taxon>Pseudomonadati</taxon>
        <taxon>Pseudomonadota</taxon>
        <taxon>Alphaproteobacteria</taxon>
        <taxon>Acetobacterales</taxon>
        <taxon>Acetobacteraceae</taxon>
        <taxon>Lichenicola</taxon>
    </lineage>
</organism>
<evidence type="ECO:0000259" key="3">
    <source>
        <dbReference type="Pfam" id="PF01464"/>
    </source>
</evidence>
<evidence type="ECO:0000256" key="1">
    <source>
        <dbReference type="ARBA" id="ARBA00009387"/>
    </source>
</evidence>
<dbReference type="KEGG" id="lck:HN018_23395"/>
<gene>
    <name evidence="4" type="ORF">HN018_23395</name>
</gene>
<name>A0A6M8HYH0_9PROT</name>
<evidence type="ECO:0000313" key="4">
    <source>
        <dbReference type="EMBL" id="QKE93131.1"/>
    </source>
</evidence>
<dbReference type="InterPro" id="IPR008258">
    <property type="entry name" value="Transglycosylase_SLT_dom_1"/>
</dbReference>
<dbReference type="Gene3D" id="1.10.530.10">
    <property type="match status" value="1"/>
</dbReference>
<keyword evidence="2" id="KW-0732">Signal</keyword>
<sequence length="171" mass="18325">MKVWAGLALAIALSPIAGHAAEPTLPPVVRCIESAAAVHRVPPAVVVILLSVEGGTLGHVSQNTNGTVDIGPMQVNTIWVSIVAKHWGATSAETYAALRDNFCANVEAGTWILRQAMDQAHGDFWEGVGLYHSHDPGYKADYLRKVLRQALRLQTQAQRQAALTPTNRTGS</sequence>
<dbReference type="Proteomes" id="UP000500767">
    <property type="component" value="Plasmid unnamed1"/>
</dbReference>
<feature type="domain" description="Transglycosylase SLT" evidence="3">
    <location>
        <begin position="31"/>
        <end position="132"/>
    </location>
</feature>
<feature type="signal peptide" evidence="2">
    <location>
        <begin position="1"/>
        <end position="20"/>
    </location>
</feature>
<dbReference type="InterPro" id="IPR023346">
    <property type="entry name" value="Lysozyme-like_dom_sf"/>
</dbReference>